<evidence type="ECO:0000259" key="6">
    <source>
        <dbReference type="Pfam" id="PF00082"/>
    </source>
</evidence>
<dbReference type="EMBL" id="JALHAT010000010">
    <property type="protein sequence ID" value="MCJ1960677.1"/>
    <property type="molecule type" value="Genomic_DNA"/>
</dbReference>
<dbReference type="PRINTS" id="PR00723">
    <property type="entry name" value="SUBTILISIN"/>
</dbReference>
<keyword evidence="8" id="KW-1185">Reference proteome</keyword>
<keyword evidence="2 5" id="KW-0645">Protease</keyword>
<evidence type="ECO:0000256" key="5">
    <source>
        <dbReference type="PROSITE-ProRule" id="PRU01240"/>
    </source>
</evidence>
<evidence type="ECO:0000313" key="7">
    <source>
        <dbReference type="EMBL" id="MCJ1960677.1"/>
    </source>
</evidence>
<gene>
    <name evidence="7" type="ORF">MTR65_08300</name>
</gene>
<feature type="domain" description="Peptidase S8/S53" evidence="6">
    <location>
        <begin position="16"/>
        <end position="146"/>
    </location>
</feature>
<dbReference type="Gene3D" id="3.40.50.200">
    <property type="entry name" value="Peptidase S8/S53 domain"/>
    <property type="match status" value="1"/>
</dbReference>
<reference evidence="7" key="1">
    <citation type="submission" date="2022-03" db="EMBL/GenBank/DDBJ databases">
        <title>Identification of a novel bacterium isolated from mangrove sediments.</title>
        <authorList>
            <person name="Pan X."/>
        </authorList>
    </citation>
    <scope>NUCLEOTIDE SEQUENCE</scope>
    <source>
        <strain evidence="7">B2637</strain>
    </source>
</reference>
<dbReference type="Proteomes" id="UP001162802">
    <property type="component" value="Unassembled WGS sequence"/>
</dbReference>
<dbReference type="RefSeq" id="WP_243799043.1">
    <property type="nucleotide sequence ID" value="NZ_JALHAT010000010.1"/>
</dbReference>
<dbReference type="PANTHER" id="PTHR43806">
    <property type="entry name" value="PEPTIDASE S8"/>
    <property type="match status" value="1"/>
</dbReference>
<proteinExistence type="inferred from homology"/>
<sequence>MGPDRPLPPLFPGRDGKGVRIAVIDSGVHPAHDHIDAARIAPGVRIDREGQCHEGPDETLDRLGHGTAVTAAILEKAPGATCIPVRVFADSLATNARALLAAIRWATAQDVDVINLSLGTTNTAHTAVFAEAVAEAAAKGIAVIAAHDVDGTACLPGSLPGVLGVTLDWDCPRERYYVPAHVPGALCASGYPRAIPGVAPRRNLYGISFAVAQVTGFAACALEGRERHDEGDRAEALHAALVAALETAPALS</sequence>
<evidence type="ECO:0000256" key="1">
    <source>
        <dbReference type="ARBA" id="ARBA00011073"/>
    </source>
</evidence>
<dbReference type="InterPro" id="IPR015500">
    <property type="entry name" value="Peptidase_S8_subtilisin-rel"/>
</dbReference>
<evidence type="ECO:0000256" key="2">
    <source>
        <dbReference type="ARBA" id="ARBA00022670"/>
    </source>
</evidence>
<protein>
    <submittedName>
        <fullName evidence="7">S8 family serine peptidase</fullName>
    </submittedName>
</protein>
<dbReference type="InterPro" id="IPR023827">
    <property type="entry name" value="Peptidase_S8_Asp-AS"/>
</dbReference>
<dbReference type="PANTHER" id="PTHR43806:SF11">
    <property type="entry name" value="CEREVISIN-RELATED"/>
    <property type="match status" value="1"/>
</dbReference>
<dbReference type="InterPro" id="IPR050131">
    <property type="entry name" value="Peptidase_S8_subtilisin-like"/>
</dbReference>
<keyword evidence="3 5" id="KW-0378">Hydrolase</keyword>
<dbReference type="InterPro" id="IPR000209">
    <property type="entry name" value="Peptidase_S8/S53_dom"/>
</dbReference>
<dbReference type="InterPro" id="IPR036852">
    <property type="entry name" value="Peptidase_S8/S53_dom_sf"/>
</dbReference>
<feature type="active site" description="Charge relay system" evidence="5">
    <location>
        <position position="65"/>
    </location>
</feature>
<dbReference type="SUPFAM" id="SSF52743">
    <property type="entry name" value="Subtilisin-like"/>
    <property type="match status" value="1"/>
</dbReference>
<accession>A0ABT0ABV2</accession>
<feature type="active site" description="Charge relay system" evidence="5">
    <location>
        <position position="25"/>
    </location>
</feature>
<name>A0ABT0ABV2_9SPHN</name>
<comment type="similarity">
    <text evidence="1 5">Belongs to the peptidase S8 family.</text>
</comment>
<evidence type="ECO:0000313" key="8">
    <source>
        <dbReference type="Proteomes" id="UP001162802"/>
    </source>
</evidence>
<feature type="active site" description="Charge relay system" evidence="5">
    <location>
        <position position="208"/>
    </location>
</feature>
<dbReference type="Pfam" id="PF00082">
    <property type="entry name" value="Peptidase_S8"/>
    <property type="match status" value="1"/>
</dbReference>
<organism evidence="7 8">
    <name type="scientific">Novosphingobium mangrovi</name>
    <name type="common">ex Hu et al. 2023</name>
    <dbReference type="NCBI Taxonomy" id="2930094"/>
    <lineage>
        <taxon>Bacteria</taxon>
        <taxon>Pseudomonadati</taxon>
        <taxon>Pseudomonadota</taxon>
        <taxon>Alphaproteobacteria</taxon>
        <taxon>Sphingomonadales</taxon>
        <taxon>Sphingomonadaceae</taxon>
        <taxon>Novosphingobium</taxon>
    </lineage>
</organism>
<comment type="caution">
    <text evidence="7">The sequence shown here is derived from an EMBL/GenBank/DDBJ whole genome shotgun (WGS) entry which is preliminary data.</text>
</comment>
<evidence type="ECO:0000256" key="3">
    <source>
        <dbReference type="ARBA" id="ARBA00022801"/>
    </source>
</evidence>
<evidence type="ECO:0000256" key="4">
    <source>
        <dbReference type="ARBA" id="ARBA00022825"/>
    </source>
</evidence>
<dbReference type="PROSITE" id="PS00136">
    <property type="entry name" value="SUBTILASE_ASP"/>
    <property type="match status" value="1"/>
</dbReference>
<dbReference type="PROSITE" id="PS51892">
    <property type="entry name" value="SUBTILASE"/>
    <property type="match status" value="1"/>
</dbReference>
<keyword evidence="4 5" id="KW-0720">Serine protease</keyword>